<protein>
    <recommendedName>
        <fullName evidence="2">Peptidase S9 prolyl oligopeptidase catalytic domain-containing protein</fullName>
    </recommendedName>
</protein>
<proteinExistence type="predicted"/>
<gene>
    <name evidence="1" type="ORF">AB5J53_42760</name>
</gene>
<dbReference type="RefSeq" id="WP_369252963.1">
    <property type="nucleotide sequence ID" value="NZ_CP163443.1"/>
</dbReference>
<accession>A0AB39RYR2</accession>
<reference evidence="1" key="1">
    <citation type="submission" date="2024-07" db="EMBL/GenBank/DDBJ databases">
        <authorList>
            <person name="Yu S.T."/>
        </authorList>
    </citation>
    <scope>NUCLEOTIDE SEQUENCE</scope>
    <source>
        <strain evidence="1">R41</strain>
    </source>
</reference>
<evidence type="ECO:0000313" key="1">
    <source>
        <dbReference type="EMBL" id="XDQ59316.1"/>
    </source>
</evidence>
<dbReference type="AlphaFoldDB" id="A0AB39RYR2"/>
<dbReference type="EMBL" id="CP163443">
    <property type="protein sequence ID" value="XDQ59316.1"/>
    <property type="molecule type" value="Genomic_DNA"/>
</dbReference>
<name>A0AB39RYR2_9ACTN</name>
<evidence type="ECO:0008006" key="2">
    <source>
        <dbReference type="Google" id="ProtNLM"/>
    </source>
</evidence>
<organism evidence="1">
    <name type="scientific">Streptomyces sp. R41</name>
    <dbReference type="NCBI Taxonomy" id="3238632"/>
    <lineage>
        <taxon>Bacteria</taxon>
        <taxon>Bacillati</taxon>
        <taxon>Actinomycetota</taxon>
        <taxon>Actinomycetes</taxon>
        <taxon>Kitasatosporales</taxon>
        <taxon>Streptomycetaceae</taxon>
        <taxon>Streptomyces</taxon>
    </lineage>
</organism>
<sequence length="68" mass="7469">MISGQADHTVPDVVTRLAYKLYGDSPAVTDLKQFPDRGHSQVVDHGWRTVALQWPADQDIHGRDATGA</sequence>